<dbReference type="PANTHER" id="PTHR43861">
    <property type="entry name" value="TRANS-ACONITATE 2-METHYLTRANSFERASE-RELATED"/>
    <property type="match status" value="1"/>
</dbReference>
<keyword evidence="1" id="KW-0808">Transferase</keyword>
<organism evidence="1">
    <name type="scientific">Thermomicrobium roseum</name>
    <dbReference type="NCBI Taxonomy" id="500"/>
    <lineage>
        <taxon>Bacteria</taxon>
        <taxon>Pseudomonadati</taxon>
        <taxon>Thermomicrobiota</taxon>
        <taxon>Thermomicrobia</taxon>
        <taxon>Thermomicrobiales</taxon>
        <taxon>Thermomicrobiaceae</taxon>
        <taxon>Thermomicrobium</taxon>
    </lineage>
</organism>
<protein>
    <submittedName>
        <fullName evidence="1">Class I SAM-dependent methyltransferase</fullName>
    </submittedName>
</protein>
<proteinExistence type="predicted"/>
<dbReference type="AlphaFoldDB" id="A0A7C1X1E2"/>
<reference evidence="1" key="1">
    <citation type="journal article" date="2020" name="mSystems">
        <title>Genome- and Community-Level Interaction Insights into Carbon Utilization and Element Cycling Functions of Hydrothermarchaeota in Hydrothermal Sediment.</title>
        <authorList>
            <person name="Zhou Z."/>
            <person name="Liu Y."/>
            <person name="Xu W."/>
            <person name="Pan J."/>
            <person name="Luo Z.H."/>
            <person name="Li M."/>
        </authorList>
    </citation>
    <scope>NUCLEOTIDE SEQUENCE [LARGE SCALE GENOMIC DNA]</scope>
    <source>
        <strain evidence="1">SpSt-222</strain>
    </source>
</reference>
<sequence length="307" mass="34480">MSSDMTLLEPVSCGLCGADDPEPLRWLDDLRYGTLPSPVQLVTCRRCGFRYLTPQPRPGTETRFYPSGYDPHRRRGTTAWARRFALRLEIRRLWPYLAPPRRILEIGCATGELLQLIRETGNSRVLGLEPDAEAVQLARARGLDVIEGTLDDILIPGPAFDTVLLQHVLEHLTEPQRALRRIAALLCPGGTVIAWLPNGDSWAAAVLGQAWMGYDPPRHRSVFTPETLHRAFAAAGFTIVDEYHEWHGLEWAWGLRLLARARGWARAERLLARLHFVLILATTPIGIMAGLARRSGRIRIIARKQLA</sequence>
<keyword evidence="1" id="KW-0489">Methyltransferase</keyword>
<gene>
    <name evidence="1" type="ORF">ENP47_09215</name>
</gene>
<dbReference type="EMBL" id="DSJL01000011">
    <property type="protein sequence ID" value="HEF65760.1"/>
    <property type="molecule type" value="Genomic_DNA"/>
</dbReference>
<dbReference type="SUPFAM" id="SSF53335">
    <property type="entry name" value="S-adenosyl-L-methionine-dependent methyltransferases"/>
    <property type="match status" value="1"/>
</dbReference>
<dbReference type="Gene3D" id="3.40.50.150">
    <property type="entry name" value="Vaccinia Virus protein VP39"/>
    <property type="match status" value="1"/>
</dbReference>
<evidence type="ECO:0000313" key="1">
    <source>
        <dbReference type="EMBL" id="HEF65760.1"/>
    </source>
</evidence>
<dbReference type="CDD" id="cd02440">
    <property type="entry name" value="AdoMet_MTases"/>
    <property type="match status" value="1"/>
</dbReference>
<dbReference type="InterPro" id="IPR029063">
    <property type="entry name" value="SAM-dependent_MTases_sf"/>
</dbReference>
<comment type="caution">
    <text evidence="1">The sequence shown here is derived from an EMBL/GenBank/DDBJ whole genome shotgun (WGS) entry which is preliminary data.</text>
</comment>
<dbReference type="GO" id="GO:0032259">
    <property type="term" value="P:methylation"/>
    <property type="evidence" value="ECO:0007669"/>
    <property type="project" value="UniProtKB-KW"/>
</dbReference>
<accession>A0A7C1X1E2</accession>
<name>A0A7C1X1E2_THERO</name>
<dbReference type="GO" id="GO:0008168">
    <property type="term" value="F:methyltransferase activity"/>
    <property type="evidence" value="ECO:0007669"/>
    <property type="project" value="UniProtKB-KW"/>
</dbReference>
<dbReference type="Pfam" id="PF13489">
    <property type="entry name" value="Methyltransf_23"/>
    <property type="match status" value="1"/>
</dbReference>